<dbReference type="AlphaFoldDB" id="A0A2A2EDD8"/>
<dbReference type="EMBL" id="MVOH01000015">
    <property type="protein sequence ID" value="PAU67229.1"/>
    <property type="molecule type" value="Genomic_DNA"/>
</dbReference>
<dbReference type="OrthoDB" id="3242420at2"/>
<protein>
    <submittedName>
        <fullName evidence="1">Uncharacterized protein</fullName>
    </submittedName>
</protein>
<accession>A0A2A2EDD8</accession>
<keyword evidence="2" id="KW-1185">Reference proteome</keyword>
<comment type="caution">
    <text evidence="1">The sequence shown here is derived from an EMBL/GenBank/DDBJ whole genome shotgun (WGS) entry which is preliminary data.</text>
</comment>
<evidence type="ECO:0000313" key="1">
    <source>
        <dbReference type="EMBL" id="PAU67229.1"/>
    </source>
</evidence>
<gene>
    <name evidence="1" type="ORF">B1526_1313</name>
</gene>
<organism evidence="1 2">
    <name type="scientific">Bifidobacterium criceti</name>
    <dbReference type="NCBI Taxonomy" id="1960969"/>
    <lineage>
        <taxon>Bacteria</taxon>
        <taxon>Bacillati</taxon>
        <taxon>Actinomycetota</taxon>
        <taxon>Actinomycetes</taxon>
        <taxon>Bifidobacteriales</taxon>
        <taxon>Bifidobacteriaceae</taxon>
        <taxon>Bifidobacterium</taxon>
    </lineage>
</organism>
<evidence type="ECO:0000313" key="2">
    <source>
        <dbReference type="Proteomes" id="UP000218399"/>
    </source>
</evidence>
<sequence>MSDRIEIHNLDTDPNAVKLRYKWGCAAMTQDTEGRYVYTGKGNSYMGTCSNPQAVQVGHVIVLIARTDNPNFANSNIWYANVLLNEQDGDTYIKASKVTETGRNHEITISTCTNGVTLLGSAIYSPEDWEQVLSLYQRGALEYQWFDGDSYLTGGGLPLSGLYPHVDRRIALVVVA</sequence>
<name>A0A2A2EDD8_9BIFI</name>
<dbReference type="RefSeq" id="WP_095615300.1">
    <property type="nucleotide sequence ID" value="NZ_MVOH01000015.1"/>
</dbReference>
<dbReference type="Proteomes" id="UP000218399">
    <property type="component" value="Unassembled WGS sequence"/>
</dbReference>
<reference evidence="1 2" key="1">
    <citation type="journal article" date="2017" name="ISME J.">
        <title>Unveiling bifidobacterial biogeography across the mammalian branch of the tree of life.</title>
        <authorList>
            <person name="Milani C."/>
            <person name="Mangifesta M."/>
            <person name="Mancabelli L."/>
            <person name="Lugli G.A."/>
            <person name="James K."/>
            <person name="Duranti S."/>
            <person name="Turroni F."/>
            <person name="Ferrario C."/>
            <person name="Ossiprandi M.C."/>
            <person name="van Sinderen D."/>
            <person name="Ventura M."/>
        </authorList>
    </citation>
    <scope>NUCLEOTIDE SEQUENCE [LARGE SCALE GENOMIC DNA]</scope>
    <source>
        <strain evidence="2">Ham19E</strain>
    </source>
</reference>
<proteinExistence type="predicted"/>